<keyword evidence="4 5" id="KW-0472">Membrane</keyword>
<sequence length="274" mass="30672">MAGSFKLYDYSPSGAAAMIFVAAFTAATLWHAFVVFQKRSWYFCAFLVGGIFEITGYVARFISSSDETNILPFVLQSIFILVAPALFAASVYMILGRLILYLGAEELSPVRPRWLTKIFVGGDVLSFLVQVLGSGMLSNAKTTGTGQTVILVGLVIQILFFGVFIIATVIFHRRYVQSGMDLRRGPQPRHSRIGWKQIILVQYLASGLIFIRSLFRLIEYAQGKDGVLMTSEVFLYLFDSVLMLGVMVALLFYHPTKLLPRKKDMMALRDMDSQ</sequence>
<protein>
    <submittedName>
        <fullName evidence="6">Related to RTM1 protein</fullName>
    </submittedName>
</protein>
<feature type="transmembrane region" description="Helical" evidence="5">
    <location>
        <begin position="193"/>
        <end position="213"/>
    </location>
</feature>
<keyword evidence="3 5" id="KW-1133">Transmembrane helix</keyword>
<feature type="transmembrane region" description="Helical" evidence="5">
    <location>
        <begin position="15"/>
        <end position="34"/>
    </location>
</feature>
<dbReference type="Proteomes" id="UP001187682">
    <property type="component" value="Unassembled WGS sequence"/>
</dbReference>
<reference evidence="6" key="1">
    <citation type="submission" date="2018-03" db="EMBL/GenBank/DDBJ databases">
        <authorList>
            <person name="Guldener U."/>
        </authorList>
    </citation>
    <scope>NUCLEOTIDE SEQUENCE</scope>
</reference>
<feature type="transmembrane region" description="Helical" evidence="5">
    <location>
        <begin position="74"/>
        <end position="102"/>
    </location>
</feature>
<keyword evidence="2 5" id="KW-0812">Transmembrane</keyword>
<evidence type="ECO:0000313" key="6">
    <source>
        <dbReference type="EMBL" id="SPO07725.1"/>
    </source>
</evidence>
<evidence type="ECO:0000256" key="4">
    <source>
        <dbReference type="ARBA" id="ARBA00023136"/>
    </source>
</evidence>
<dbReference type="AlphaFoldDB" id="A0AAE8T096"/>
<dbReference type="PANTHER" id="PTHR31465">
    <property type="entry name" value="PROTEIN RTA1-RELATED"/>
    <property type="match status" value="1"/>
</dbReference>
<evidence type="ECO:0000256" key="3">
    <source>
        <dbReference type="ARBA" id="ARBA00022989"/>
    </source>
</evidence>
<dbReference type="InterPro" id="IPR007568">
    <property type="entry name" value="RTA1"/>
</dbReference>
<accession>A0AAE8T096</accession>
<comment type="caution">
    <text evidence="6">The sequence shown here is derived from an EMBL/GenBank/DDBJ whole genome shotgun (WGS) entry which is preliminary data.</text>
</comment>
<evidence type="ECO:0000256" key="1">
    <source>
        <dbReference type="ARBA" id="ARBA00004141"/>
    </source>
</evidence>
<name>A0AAE8T096_9PEZI</name>
<feature type="transmembrane region" description="Helical" evidence="5">
    <location>
        <begin position="149"/>
        <end position="172"/>
    </location>
</feature>
<feature type="transmembrane region" description="Helical" evidence="5">
    <location>
        <begin position="233"/>
        <end position="253"/>
    </location>
</feature>
<dbReference type="GO" id="GO:0016020">
    <property type="term" value="C:membrane"/>
    <property type="evidence" value="ECO:0007669"/>
    <property type="project" value="UniProtKB-SubCell"/>
</dbReference>
<dbReference type="EMBL" id="ONZQ02000024">
    <property type="protein sequence ID" value="SPO07725.1"/>
    <property type="molecule type" value="Genomic_DNA"/>
</dbReference>
<evidence type="ECO:0000256" key="5">
    <source>
        <dbReference type="SAM" id="Phobius"/>
    </source>
</evidence>
<evidence type="ECO:0000256" key="2">
    <source>
        <dbReference type="ARBA" id="ARBA00022692"/>
    </source>
</evidence>
<dbReference type="PANTHER" id="PTHR31465:SF35">
    <property type="entry name" value="RTA1 DOMAIN PROTEIN-RELATED"/>
    <property type="match status" value="1"/>
</dbReference>
<comment type="subcellular location">
    <subcellularLocation>
        <location evidence="1">Membrane</location>
        <topology evidence="1">Multi-pass membrane protein</topology>
    </subcellularLocation>
</comment>
<gene>
    <name evidence="6" type="ORF">DNG_10420</name>
</gene>
<dbReference type="Pfam" id="PF04479">
    <property type="entry name" value="RTA1"/>
    <property type="match status" value="1"/>
</dbReference>
<proteinExistence type="predicted"/>
<organism evidence="6 7">
    <name type="scientific">Cephalotrichum gorgonifer</name>
    <dbReference type="NCBI Taxonomy" id="2041049"/>
    <lineage>
        <taxon>Eukaryota</taxon>
        <taxon>Fungi</taxon>
        <taxon>Dikarya</taxon>
        <taxon>Ascomycota</taxon>
        <taxon>Pezizomycotina</taxon>
        <taxon>Sordariomycetes</taxon>
        <taxon>Hypocreomycetidae</taxon>
        <taxon>Microascales</taxon>
        <taxon>Microascaceae</taxon>
        <taxon>Cephalotrichum</taxon>
    </lineage>
</organism>
<keyword evidence="7" id="KW-1185">Reference proteome</keyword>
<evidence type="ECO:0000313" key="7">
    <source>
        <dbReference type="Proteomes" id="UP001187682"/>
    </source>
</evidence>
<feature type="transmembrane region" description="Helical" evidence="5">
    <location>
        <begin position="114"/>
        <end position="137"/>
    </location>
</feature>
<feature type="transmembrane region" description="Helical" evidence="5">
    <location>
        <begin position="41"/>
        <end position="62"/>
    </location>
</feature>